<organism evidence="1 2">
    <name type="scientific">Nibea albiflora</name>
    <name type="common">Yellow drum</name>
    <name type="synonym">Corvina albiflora</name>
    <dbReference type="NCBI Taxonomy" id="240163"/>
    <lineage>
        <taxon>Eukaryota</taxon>
        <taxon>Metazoa</taxon>
        <taxon>Chordata</taxon>
        <taxon>Craniata</taxon>
        <taxon>Vertebrata</taxon>
        <taxon>Euteleostomi</taxon>
        <taxon>Actinopterygii</taxon>
        <taxon>Neopterygii</taxon>
        <taxon>Teleostei</taxon>
        <taxon>Neoteleostei</taxon>
        <taxon>Acanthomorphata</taxon>
        <taxon>Eupercaria</taxon>
        <taxon>Sciaenidae</taxon>
        <taxon>Nibea</taxon>
    </lineage>
</organism>
<gene>
    <name evidence="1" type="ORF">GBF38_010984</name>
</gene>
<reference evidence="1" key="1">
    <citation type="submission" date="2020-04" db="EMBL/GenBank/DDBJ databases">
        <title>A chromosome-scale assembly and high-density genetic map of the yellow drum (Nibea albiflora) genome.</title>
        <authorList>
            <person name="Xu D."/>
            <person name="Zhang W."/>
            <person name="Chen R."/>
            <person name="Tan P."/>
            <person name="Wang L."/>
            <person name="Song H."/>
            <person name="Tian L."/>
            <person name="Zhu Q."/>
            <person name="Wang B."/>
        </authorList>
    </citation>
    <scope>NUCLEOTIDE SEQUENCE</scope>
    <source>
        <strain evidence="1">ZJHYS-2018</strain>
    </source>
</reference>
<sequence>MTVTPLPELVDRMAVVQNEVRERHMEEEKLKLRFLEGTKWRKRKEAHVPRHGSSYHVSSYPSIIPPSIPYSESCWEPPIKSRFTDCGSREELTIPRFSTRGIDLGSEEQEELLGISNLHV</sequence>
<dbReference type="EMBL" id="CM024811">
    <property type="protein sequence ID" value="KAG8005088.1"/>
    <property type="molecule type" value="Genomic_DNA"/>
</dbReference>
<dbReference type="Proteomes" id="UP000805704">
    <property type="component" value="Chromosome 23"/>
</dbReference>
<keyword evidence="2" id="KW-1185">Reference proteome</keyword>
<protein>
    <submittedName>
        <fullName evidence="1">Uncharacterized protein</fullName>
    </submittedName>
</protein>
<name>A0ACB7ETK5_NIBAL</name>
<proteinExistence type="predicted"/>
<accession>A0ACB7ETK5</accession>
<evidence type="ECO:0000313" key="1">
    <source>
        <dbReference type="EMBL" id="KAG8005088.1"/>
    </source>
</evidence>
<comment type="caution">
    <text evidence="1">The sequence shown here is derived from an EMBL/GenBank/DDBJ whole genome shotgun (WGS) entry which is preliminary data.</text>
</comment>
<evidence type="ECO:0000313" key="2">
    <source>
        <dbReference type="Proteomes" id="UP000805704"/>
    </source>
</evidence>